<evidence type="ECO:0000313" key="5">
    <source>
        <dbReference type="EMBL" id="RAU20252.1"/>
    </source>
</evidence>
<evidence type="ECO:0000256" key="2">
    <source>
        <dbReference type="PIRSR" id="PIRSR620019-1"/>
    </source>
</evidence>
<organism evidence="5 6">
    <name type="scientific">Paramagnetospirillum kuznetsovii</name>
    <dbReference type="NCBI Taxonomy" id="2053833"/>
    <lineage>
        <taxon>Bacteria</taxon>
        <taxon>Pseudomonadati</taxon>
        <taxon>Pseudomonadota</taxon>
        <taxon>Alphaproteobacteria</taxon>
        <taxon>Rhodospirillales</taxon>
        <taxon>Magnetospirillaceae</taxon>
        <taxon>Paramagnetospirillum</taxon>
    </lineage>
</organism>
<feature type="active site" description="Proton acceptor" evidence="2">
    <location>
        <position position="142"/>
    </location>
</feature>
<dbReference type="NCBIfam" id="TIGR03570">
    <property type="entry name" value="NeuD_NnaD"/>
    <property type="match status" value="1"/>
</dbReference>
<dbReference type="InterPro" id="IPR020019">
    <property type="entry name" value="AcTrfase_PglD-like"/>
</dbReference>
<dbReference type="AlphaFoldDB" id="A0A364NT87"/>
<evidence type="ECO:0000259" key="4">
    <source>
        <dbReference type="Pfam" id="PF17836"/>
    </source>
</evidence>
<dbReference type="InterPro" id="IPR050179">
    <property type="entry name" value="Trans_hexapeptide_repeat"/>
</dbReference>
<gene>
    <name evidence="5" type="ORF">CU669_19290</name>
</gene>
<dbReference type="Pfam" id="PF00132">
    <property type="entry name" value="Hexapep"/>
    <property type="match status" value="1"/>
</dbReference>
<feature type="binding site" evidence="3">
    <location>
        <position position="70"/>
    </location>
    <ligand>
        <name>substrate</name>
    </ligand>
</feature>
<dbReference type="PANTHER" id="PTHR43300:SF7">
    <property type="entry name" value="UDP-N-ACETYLBACILLOSAMINE N-ACETYLTRANSFERASE"/>
    <property type="match status" value="1"/>
</dbReference>
<protein>
    <submittedName>
        <fullName evidence="5">Carbonic anhydrase</fullName>
    </submittedName>
</protein>
<dbReference type="SUPFAM" id="SSF51161">
    <property type="entry name" value="Trimeric LpxA-like enzymes"/>
    <property type="match status" value="1"/>
</dbReference>
<dbReference type="Gene3D" id="3.40.50.20">
    <property type="match status" value="1"/>
</dbReference>
<dbReference type="InterPro" id="IPR041561">
    <property type="entry name" value="PglD_N"/>
</dbReference>
<dbReference type="RefSeq" id="WP_112147228.1">
    <property type="nucleotide sequence ID" value="NZ_PGTO01000028.1"/>
</dbReference>
<feature type="domain" description="PglD N-terminal" evidence="4">
    <location>
        <begin position="4"/>
        <end position="70"/>
    </location>
</feature>
<comment type="caution">
    <text evidence="5">The sequence shown here is derived from an EMBL/GenBank/DDBJ whole genome shotgun (WGS) entry which is preliminary data.</text>
</comment>
<proteinExistence type="inferred from homology"/>
<dbReference type="CDD" id="cd03360">
    <property type="entry name" value="LbH_AT_putative"/>
    <property type="match status" value="1"/>
</dbReference>
<dbReference type="InterPro" id="IPR001451">
    <property type="entry name" value="Hexapep"/>
</dbReference>
<evidence type="ECO:0000256" key="1">
    <source>
        <dbReference type="ARBA" id="ARBA00007274"/>
    </source>
</evidence>
<evidence type="ECO:0000313" key="6">
    <source>
        <dbReference type="Proteomes" id="UP000251075"/>
    </source>
</evidence>
<dbReference type="PANTHER" id="PTHR43300">
    <property type="entry name" value="ACETYLTRANSFERASE"/>
    <property type="match status" value="1"/>
</dbReference>
<dbReference type="InterPro" id="IPR011004">
    <property type="entry name" value="Trimer_LpxA-like_sf"/>
</dbReference>
<name>A0A364NT87_9PROT</name>
<feature type="site" description="Increases basicity of active site His" evidence="2">
    <location>
        <position position="143"/>
    </location>
</feature>
<dbReference type="OrthoDB" id="9815592at2"/>
<evidence type="ECO:0000256" key="3">
    <source>
        <dbReference type="PIRSR" id="PIRSR620019-2"/>
    </source>
</evidence>
<dbReference type="Pfam" id="PF17836">
    <property type="entry name" value="PglD_N"/>
    <property type="match status" value="1"/>
</dbReference>
<dbReference type="Proteomes" id="UP000251075">
    <property type="component" value="Unassembled WGS sequence"/>
</dbReference>
<accession>A0A364NT87</accession>
<reference evidence="5 6" key="1">
    <citation type="submission" date="2017-11" db="EMBL/GenBank/DDBJ databases">
        <title>Draft genome sequence of magnetotactic bacterium Magnetospirillum kuznetsovii LBB-42.</title>
        <authorList>
            <person name="Grouzdev D.S."/>
            <person name="Rysina M.S."/>
            <person name="Baslerov R.V."/>
            <person name="Koziaeva V."/>
        </authorList>
    </citation>
    <scope>NUCLEOTIDE SEQUENCE [LARGE SCALE GENOMIC DNA]</scope>
    <source>
        <strain evidence="5 6">LBB-42</strain>
    </source>
</reference>
<dbReference type="EMBL" id="PGTO01000028">
    <property type="protein sequence ID" value="RAU20252.1"/>
    <property type="molecule type" value="Genomic_DNA"/>
</dbReference>
<comment type="similarity">
    <text evidence="1">Belongs to the transferase hexapeptide repeat family.</text>
</comment>
<keyword evidence="6" id="KW-1185">Reference proteome</keyword>
<dbReference type="Gene3D" id="2.160.10.10">
    <property type="entry name" value="Hexapeptide repeat proteins"/>
    <property type="match status" value="1"/>
</dbReference>
<sequence>MIPLIILGGGGHAVCVIDMIRLQGLYRPVGILDPALAVGAEVGGVPVLGDDSQLERLRTEGLAHATLGIGGDFRPDSTLRRRIGTRAREAGFAFPPLIHPSATIAQSATLEDGCQILAGAVIAPGARLARDVALNHTAVADHDSGLGAGLFTGTGAILAGGAVAHGDVQIGAGATILPRVTLGRGCVVGAGAVVVRDVAPSTVVCGNPARAVMAPSSDKGART</sequence>